<dbReference type="Pfam" id="PF03745">
    <property type="entry name" value="DUF309"/>
    <property type="match status" value="1"/>
</dbReference>
<dbReference type="RefSeq" id="WP_092218880.1">
    <property type="nucleotide sequence ID" value="NZ_FNJI01000001.1"/>
</dbReference>
<evidence type="ECO:0000313" key="2">
    <source>
        <dbReference type="Proteomes" id="UP000199073"/>
    </source>
</evidence>
<reference evidence="1 2" key="1">
    <citation type="submission" date="2016-10" db="EMBL/GenBank/DDBJ databases">
        <authorList>
            <person name="de Groot N.N."/>
        </authorList>
    </citation>
    <scope>NUCLEOTIDE SEQUENCE [LARGE SCALE GENOMIC DNA]</scope>
    <source>
        <strain evidence="1 2">DSM 12130</strain>
    </source>
</reference>
<evidence type="ECO:0008006" key="3">
    <source>
        <dbReference type="Google" id="ProtNLM"/>
    </source>
</evidence>
<dbReference type="SUPFAM" id="SSF140663">
    <property type="entry name" value="TTHA0068-like"/>
    <property type="match status" value="1"/>
</dbReference>
<dbReference type="STRING" id="91360.SAMN05660330_00215"/>
<dbReference type="InterPro" id="IPR023203">
    <property type="entry name" value="TTHA0068_sf"/>
</dbReference>
<dbReference type="Proteomes" id="UP000199073">
    <property type="component" value="Unassembled WGS sequence"/>
</dbReference>
<proteinExistence type="predicted"/>
<dbReference type="InterPro" id="IPR005500">
    <property type="entry name" value="DUF309"/>
</dbReference>
<gene>
    <name evidence="1" type="ORF">SAMN05660330_00215</name>
</gene>
<dbReference type="EMBL" id="FNJI01000001">
    <property type="protein sequence ID" value="SDO40833.1"/>
    <property type="molecule type" value="Genomic_DNA"/>
</dbReference>
<name>A0A1H0JBE9_9BACT</name>
<organism evidence="1 2">
    <name type="scientific">Desulforhopalus singaporensis</name>
    <dbReference type="NCBI Taxonomy" id="91360"/>
    <lineage>
        <taxon>Bacteria</taxon>
        <taxon>Pseudomonadati</taxon>
        <taxon>Thermodesulfobacteriota</taxon>
        <taxon>Desulfobulbia</taxon>
        <taxon>Desulfobulbales</taxon>
        <taxon>Desulfocapsaceae</taxon>
        <taxon>Desulforhopalus</taxon>
    </lineage>
</organism>
<dbReference type="Gene3D" id="1.10.3450.10">
    <property type="entry name" value="TTHA0068-like"/>
    <property type="match status" value="1"/>
</dbReference>
<dbReference type="OrthoDB" id="5419014at2"/>
<protein>
    <recommendedName>
        <fullName evidence="3">DUF309 domain-containing protein</fullName>
    </recommendedName>
</protein>
<accession>A0A1H0JBE9</accession>
<sequence>MDDLLFNPFEDRLSRDIRNDLSEGLVKAVETGDTEIVKKTVAFYQEQSLADCYTGYINTRHGLYLQALEKISGRESDPIAAAVILWNLQLFFEVHEILEHAWYDAQGQLKETLQALIRAAGVYIKREYGFNDSAQRIAAKAIPVLQANTVILEKYFDPVPLINILGKQSASPPVLEPKKHP</sequence>
<keyword evidence="2" id="KW-1185">Reference proteome</keyword>
<dbReference type="AlphaFoldDB" id="A0A1H0JBE9"/>
<evidence type="ECO:0000313" key="1">
    <source>
        <dbReference type="EMBL" id="SDO40833.1"/>
    </source>
</evidence>